<name>A0ABT9SBF3_9BURK</name>
<sequence>MGGLDLSAIGIVLAGLTGIGSYFLGRYLRQRRVAKRQAQLQAVAQAAQSRQVRRARERGARK</sequence>
<keyword evidence="3" id="KW-1185">Reference proteome</keyword>
<evidence type="ECO:0000313" key="2">
    <source>
        <dbReference type="EMBL" id="MDP9901535.1"/>
    </source>
</evidence>
<protein>
    <submittedName>
        <fullName evidence="2">Uncharacterized protein</fullName>
    </submittedName>
</protein>
<comment type="caution">
    <text evidence="2">The sequence shown here is derived from an EMBL/GenBank/DDBJ whole genome shotgun (WGS) entry which is preliminary data.</text>
</comment>
<evidence type="ECO:0000256" key="1">
    <source>
        <dbReference type="SAM" id="Phobius"/>
    </source>
</evidence>
<dbReference type="EMBL" id="JAUSRO010000012">
    <property type="protein sequence ID" value="MDP9901535.1"/>
    <property type="molecule type" value="Genomic_DNA"/>
</dbReference>
<dbReference type="Proteomes" id="UP001226867">
    <property type="component" value="Unassembled WGS sequence"/>
</dbReference>
<gene>
    <name evidence="2" type="ORF">J2W36_003802</name>
</gene>
<accession>A0ABT9SBF3</accession>
<keyword evidence="1" id="KW-1133">Transmembrane helix</keyword>
<keyword evidence="1" id="KW-0472">Membrane</keyword>
<evidence type="ECO:0000313" key="3">
    <source>
        <dbReference type="Proteomes" id="UP001226867"/>
    </source>
</evidence>
<reference evidence="2 3" key="1">
    <citation type="submission" date="2023-07" db="EMBL/GenBank/DDBJ databases">
        <title>Sorghum-associated microbial communities from plants grown in Nebraska, USA.</title>
        <authorList>
            <person name="Schachtman D."/>
        </authorList>
    </citation>
    <scope>NUCLEOTIDE SEQUENCE [LARGE SCALE GENOMIC DNA]</scope>
    <source>
        <strain evidence="2 3">DS1607</strain>
    </source>
</reference>
<keyword evidence="1" id="KW-0812">Transmembrane</keyword>
<organism evidence="2 3">
    <name type="scientific">Variovorax ginsengisoli</name>
    <dbReference type="NCBI Taxonomy" id="363844"/>
    <lineage>
        <taxon>Bacteria</taxon>
        <taxon>Pseudomonadati</taxon>
        <taxon>Pseudomonadota</taxon>
        <taxon>Betaproteobacteria</taxon>
        <taxon>Burkholderiales</taxon>
        <taxon>Comamonadaceae</taxon>
        <taxon>Variovorax</taxon>
    </lineage>
</organism>
<dbReference type="RefSeq" id="WP_307691299.1">
    <property type="nucleotide sequence ID" value="NZ_JAUSRO010000012.1"/>
</dbReference>
<proteinExistence type="predicted"/>
<feature type="transmembrane region" description="Helical" evidence="1">
    <location>
        <begin position="6"/>
        <end position="25"/>
    </location>
</feature>